<feature type="region of interest" description="Disordered" evidence="2">
    <location>
        <begin position="1"/>
        <end position="35"/>
    </location>
</feature>
<dbReference type="EMBL" id="OW240915">
    <property type="protein sequence ID" value="CAH2283398.1"/>
    <property type="molecule type" value="Genomic_DNA"/>
</dbReference>
<keyword evidence="1" id="KW-0175">Coiled coil</keyword>
<evidence type="ECO:0000313" key="3">
    <source>
        <dbReference type="EMBL" id="CAH2283398.1"/>
    </source>
</evidence>
<evidence type="ECO:0000256" key="2">
    <source>
        <dbReference type="SAM" id="MobiDB-lite"/>
    </source>
</evidence>
<feature type="coiled-coil region" evidence="1">
    <location>
        <begin position="73"/>
        <end position="100"/>
    </location>
</feature>
<feature type="compositionally biased region" description="Polar residues" evidence="2">
    <location>
        <begin position="25"/>
        <end position="35"/>
    </location>
</feature>
<proteinExistence type="predicted"/>
<organism evidence="3 4">
    <name type="scientific">Pelobates cultripes</name>
    <name type="common">Western spadefoot toad</name>
    <dbReference type="NCBI Taxonomy" id="61616"/>
    <lineage>
        <taxon>Eukaryota</taxon>
        <taxon>Metazoa</taxon>
        <taxon>Chordata</taxon>
        <taxon>Craniata</taxon>
        <taxon>Vertebrata</taxon>
        <taxon>Euteleostomi</taxon>
        <taxon>Amphibia</taxon>
        <taxon>Batrachia</taxon>
        <taxon>Anura</taxon>
        <taxon>Pelobatoidea</taxon>
        <taxon>Pelobatidae</taxon>
        <taxon>Pelobates</taxon>
    </lineage>
</organism>
<gene>
    <name evidence="3" type="ORF">PECUL_23A041644</name>
</gene>
<dbReference type="AlphaFoldDB" id="A0AAD1W3P1"/>
<sequence>MDEFLSTPQCMAGARGPDKMAPVSPGSSSRMGSTQDSLRMDALTQMAISANMLTRQEKKELVAELHSAIREEITAVRQDLTSLEHRVDDLEVQRLQTEQHQRATDLATTRQGNLLLELRRQVENLENRGHSATTSASEVCRNPKGNNLGSYWRACLHTFWGKKHRRILA</sequence>
<dbReference type="Proteomes" id="UP001295444">
    <property type="component" value="Chromosome 04"/>
</dbReference>
<name>A0AAD1W3P1_PELCU</name>
<accession>A0AAD1W3P1</accession>
<keyword evidence="4" id="KW-1185">Reference proteome</keyword>
<reference evidence="3" key="1">
    <citation type="submission" date="2022-03" db="EMBL/GenBank/DDBJ databases">
        <authorList>
            <person name="Alioto T."/>
            <person name="Alioto T."/>
            <person name="Gomez Garrido J."/>
        </authorList>
    </citation>
    <scope>NUCLEOTIDE SEQUENCE</scope>
</reference>
<protein>
    <submittedName>
        <fullName evidence="3">Uncharacterized protein</fullName>
    </submittedName>
</protein>
<evidence type="ECO:0000313" key="4">
    <source>
        <dbReference type="Proteomes" id="UP001295444"/>
    </source>
</evidence>
<evidence type="ECO:0000256" key="1">
    <source>
        <dbReference type="SAM" id="Coils"/>
    </source>
</evidence>